<dbReference type="Pfam" id="PF01297">
    <property type="entry name" value="ZnuA"/>
    <property type="match status" value="1"/>
</dbReference>
<dbReference type="GO" id="GO:0046872">
    <property type="term" value="F:metal ion binding"/>
    <property type="evidence" value="ECO:0007669"/>
    <property type="project" value="InterPro"/>
</dbReference>
<dbReference type="KEGG" id="ahw:NCTC11636_00570"/>
<dbReference type="InterPro" id="IPR006127">
    <property type="entry name" value="ZnuA-like"/>
</dbReference>
<dbReference type="PROSITE" id="PS51257">
    <property type="entry name" value="PROKAR_LIPOPROTEIN"/>
    <property type="match status" value="1"/>
</dbReference>
<keyword evidence="7" id="KW-1185">Reference proteome</keyword>
<dbReference type="GO" id="GO:0030001">
    <property type="term" value="P:metal ion transport"/>
    <property type="evidence" value="ECO:0007669"/>
    <property type="project" value="InterPro"/>
</dbReference>
<dbReference type="EMBL" id="LR134350">
    <property type="protein sequence ID" value="VEG26529.1"/>
    <property type="molecule type" value="Genomic_DNA"/>
</dbReference>
<feature type="region of interest" description="Disordered" evidence="4">
    <location>
        <begin position="140"/>
        <end position="179"/>
    </location>
</feature>
<dbReference type="PANTHER" id="PTHR42953:SF3">
    <property type="entry name" value="HIGH-AFFINITY ZINC UPTAKE SYSTEM PROTEIN ZNUA"/>
    <property type="match status" value="1"/>
</dbReference>
<keyword evidence="2" id="KW-0813">Transport</keyword>
<protein>
    <submittedName>
        <fullName evidence="6">Probable zinc transport system zinc-binding lipoprotein AdcA</fullName>
    </submittedName>
</protein>
<evidence type="ECO:0000256" key="1">
    <source>
        <dbReference type="ARBA" id="ARBA00011028"/>
    </source>
</evidence>
<accession>A0A3S4UW73</accession>
<reference evidence="6 7" key="1">
    <citation type="submission" date="2018-12" db="EMBL/GenBank/DDBJ databases">
        <authorList>
            <consortium name="Pathogen Informatics"/>
        </authorList>
    </citation>
    <scope>NUCLEOTIDE SEQUENCE [LARGE SCALE GENOMIC DNA]</scope>
    <source>
        <strain evidence="6 7">NCTC11636</strain>
    </source>
</reference>
<comment type="similarity">
    <text evidence="1">Belongs to the bacterial solute-binding protein 9 family.</text>
</comment>
<name>A0A3S4UW73_9ACTO</name>
<evidence type="ECO:0000256" key="5">
    <source>
        <dbReference type="SAM" id="SignalP"/>
    </source>
</evidence>
<dbReference type="PANTHER" id="PTHR42953">
    <property type="entry name" value="HIGH-AFFINITY ZINC UPTAKE SYSTEM PROTEIN ZNUA-RELATED"/>
    <property type="match status" value="1"/>
</dbReference>
<organism evidence="6 7">
    <name type="scientific">Actinomyces howellii</name>
    <dbReference type="NCBI Taxonomy" id="52771"/>
    <lineage>
        <taxon>Bacteria</taxon>
        <taxon>Bacillati</taxon>
        <taxon>Actinomycetota</taxon>
        <taxon>Actinomycetes</taxon>
        <taxon>Actinomycetales</taxon>
        <taxon>Actinomycetaceae</taxon>
        <taxon>Actinomyces</taxon>
    </lineage>
</organism>
<evidence type="ECO:0000313" key="6">
    <source>
        <dbReference type="EMBL" id="VEG26529.1"/>
    </source>
</evidence>
<dbReference type="Gene3D" id="3.40.50.1980">
    <property type="entry name" value="Nitrogenase molybdenum iron protein domain"/>
    <property type="match status" value="2"/>
</dbReference>
<keyword evidence="6" id="KW-0449">Lipoprotein</keyword>
<evidence type="ECO:0000256" key="2">
    <source>
        <dbReference type="ARBA" id="ARBA00022448"/>
    </source>
</evidence>
<evidence type="ECO:0000256" key="4">
    <source>
        <dbReference type="SAM" id="MobiDB-lite"/>
    </source>
</evidence>
<proteinExistence type="inferred from homology"/>
<dbReference type="AlphaFoldDB" id="A0A3S4UW73"/>
<sequence>MKLFSAPSRRPLAAAAAVALAGSLTACSALSSDSESSSSSSGGSGGSGTVSVAASFYPIQYLTEAVGGEHVTVTSVTPTNAEPHDFELSPKEVQDLSSVDLVTYVSGFQPSLDDALTQVSGPTVLDLADSVELTHHDGVVDDHDHGEEATDAHTDEATDAHTDEATDEHTDEHTDETLDPHFWLDPQRMILAAEAIEAALAEADPAHAADFEANLAAVRTAMEGIDQSYTQGLGQCERTTFVTAHSAFGYLAERYNLTQASISGLDPEHEPSPAELAAVKQVVESTGTTVIFTEELVSPETAQALASETGATTAVLNPIESAPQDGDYATAMETNLGELRTALACQ</sequence>
<evidence type="ECO:0000256" key="3">
    <source>
        <dbReference type="ARBA" id="ARBA00022729"/>
    </source>
</evidence>
<evidence type="ECO:0000313" key="7">
    <source>
        <dbReference type="Proteomes" id="UP000266895"/>
    </source>
</evidence>
<feature type="signal peptide" evidence="5">
    <location>
        <begin position="1"/>
        <end position="28"/>
    </location>
</feature>
<keyword evidence="3 5" id="KW-0732">Signal</keyword>
<dbReference type="RefSeq" id="WP_232009846.1">
    <property type="nucleotide sequence ID" value="NZ_LR134350.1"/>
</dbReference>
<feature type="chain" id="PRO_5039377799" evidence="5">
    <location>
        <begin position="29"/>
        <end position="346"/>
    </location>
</feature>
<dbReference type="InterPro" id="IPR050492">
    <property type="entry name" value="Bact_metal-bind_prot9"/>
</dbReference>
<dbReference type="Proteomes" id="UP000266895">
    <property type="component" value="Chromosome"/>
</dbReference>
<gene>
    <name evidence="6" type="primary">adcA</name>
    <name evidence="6" type="ORF">NCTC11636_00570</name>
</gene>
<dbReference type="SUPFAM" id="SSF53807">
    <property type="entry name" value="Helical backbone' metal receptor"/>
    <property type="match status" value="1"/>
</dbReference>